<evidence type="ECO:0000259" key="2">
    <source>
        <dbReference type="Pfam" id="PF07812"/>
    </source>
</evidence>
<feature type="domain" description="TfuA-like core" evidence="2">
    <location>
        <begin position="56"/>
        <end position="175"/>
    </location>
</feature>
<proteinExistence type="predicted"/>
<organism evidence="3 4">
    <name type="scientific">Anaeromyxobacter oryzae</name>
    <dbReference type="NCBI Taxonomy" id="2918170"/>
    <lineage>
        <taxon>Bacteria</taxon>
        <taxon>Pseudomonadati</taxon>
        <taxon>Myxococcota</taxon>
        <taxon>Myxococcia</taxon>
        <taxon>Myxococcales</taxon>
        <taxon>Cystobacterineae</taxon>
        <taxon>Anaeromyxobacteraceae</taxon>
        <taxon>Anaeromyxobacter</taxon>
    </lineage>
</organism>
<evidence type="ECO:0000313" key="3">
    <source>
        <dbReference type="EMBL" id="BDG04546.1"/>
    </source>
</evidence>
<feature type="compositionally biased region" description="Low complexity" evidence="1">
    <location>
        <begin position="413"/>
        <end position="427"/>
    </location>
</feature>
<accession>A0ABM7WYF7</accession>
<dbReference type="RefSeq" id="WP_248352959.1">
    <property type="nucleotide sequence ID" value="NZ_AP025591.1"/>
</dbReference>
<name>A0ABM7WYF7_9BACT</name>
<protein>
    <recommendedName>
        <fullName evidence="2">TfuA-like core domain-containing protein</fullName>
    </recommendedName>
</protein>
<keyword evidence="4" id="KW-1185">Reference proteome</keyword>
<dbReference type="EMBL" id="AP025591">
    <property type="protein sequence ID" value="BDG04546.1"/>
    <property type="molecule type" value="Genomic_DNA"/>
</dbReference>
<dbReference type="Proteomes" id="UP001162891">
    <property type="component" value="Chromosome"/>
</dbReference>
<evidence type="ECO:0000313" key="4">
    <source>
        <dbReference type="Proteomes" id="UP001162891"/>
    </source>
</evidence>
<evidence type="ECO:0000256" key="1">
    <source>
        <dbReference type="SAM" id="MobiDB-lite"/>
    </source>
</evidence>
<feature type="compositionally biased region" description="Basic residues" evidence="1">
    <location>
        <begin position="428"/>
        <end position="438"/>
    </location>
</feature>
<feature type="region of interest" description="Disordered" evidence="1">
    <location>
        <begin position="387"/>
        <end position="438"/>
    </location>
</feature>
<gene>
    <name evidence="3" type="ORF">AMOR_35420</name>
</gene>
<sequence>MRPPRLRPADVVAFLGPSLSPAAARAVAPCRVLPPARAGDVLAVLPERPLAIALVDGLFDTTPSVWHRELLAALDAGVAVFGGASMGALRAAELARFGVVGVGRIAAWYRDGVLVDDGEVALLHGGAETGFRAFTLPLVQVRAAADAARRERAASAREAAALVAAAAAIPYRERTWPAVLGAARLAPAARTRLGAFLPRVPDLKAADARATVEAAAAFARARRAGAPPPPRPEVPPPPSHLRRARLARAASALPGGGAVPSGAVVAALARRPDAGRLAADGLRRALVAAFARSLGLRASDDEAAAAERTWLSRAGVPPRRRAAFLAALGLDEGAARRLAEDLALDARALALAERLVPDGPAWQEGLALAARLSGAWLEEALRVAAPPGGSPFDFASPRTRRRDPRGGRRKAGASRSQSPSSSQSRSRSPSRPRPRSPR</sequence>
<dbReference type="Pfam" id="PF07812">
    <property type="entry name" value="TfuA"/>
    <property type="match status" value="1"/>
</dbReference>
<reference evidence="4" key="1">
    <citation type="journal article" date="2022" name="Int. J. Syst. Evol. Microbiol.">
        <title>Anaeromyxobacter oryzae sp. nov., Anaeromyxobacter diazotrophicus sp. nov. and Anaeromyxobacter paludicola sp. nov., isolated from paddy soils.</title>
        <authorList>
            <person name="Itoh H."/>
            <person name="Xu Z."/>
            <person name="Mise K."/>
            <person name="Masuda Y."/>
            <person name="Ushijima N."/>
            <person name="Hayakawa C."/>
            <person name="Shiratori Y."/>
            <person name="Senoo K."/>
        </authorList>
    </citation>
    <scope>NUCLEOTIDE SEQUENCE [LARGE SCALE GENOMIC DNA]</scope>
    <source>
        <strain evidence="4">Red232</strain>
    </source>
</reference>
<feature type="compositionally biased region" description="Basic residues" evidence="1">
    <location>
        <begin position="398"/>
        <end position="412"/>
    </location>
</feature>
<dbReference type="InterPro" id="IPR012924">
    <property type="entry name" value="TfuA_core"/>
</dbReference>